<name>A0ABY7EXW9_MYAAR</name>
<dbReference type="EMBL" id="CP111020">
    <property type="protein sequence ID" value="WAR14147.1"/>
    <property type="molecule type" value="Genomic_DNA"/>
</dbReference>
<protein>
    <recommendedName>
        <fullName evidence="3">DZIP3-like HEPN domain-containing protein</fullName>
    </recommendedName>
</protein>
<evidence type="ECO:0008006" key="3">
    <source>
        <dbReference type="Google" id="ProtNLM"/>
    </source>
</evidence>
<dbReference type="Proteomes" id="UP001164746">
    <property type="component" value="Chromosome 9"/>
</dbReference>
<gene>
    <name evidence="1" type="ORF">MAR_004252</name>
</gene>
<proteinExistence type="predicted"/>
<organism evidence="1 2">
    <name type="scientific">Mya arenaria</name>
    <name type="common">Soft-shell clam</name>
    <dbReference type="NCBI Taxonomy" id="6604"/>
    <lineage>
        <taxon>Eukaryota</taxon>
        <taxon>Metazoa</taxon>
        <taxon>Spiralia</taxon>
        <taxon>Lophotrochozoa</taxon>
        <taxon>Mollusca</taxon>
        <taxon>Bivalvia</taxon>
        <taxon>Autobranchia</taxon>
        <taxon>Heteroconchia</taxon>
        <taxon>Euheterodonta</taxon>
        <taxon>Imparidentia</taxon>
        <taxon>Neoheterodontei</taxon>
        <taxon>Myida</taxon>
        <taxon>Myoidea</taxon>
        <taxon>Myidae</taxon>
        <taxon>Mya</taxon>
    </lineage>
</organism>
<reference evidence="1" key="1">
    <citation type="submission" date="2022-11" db="EMBL/GenBank/DDBJ databases">
        <title>Centuries of genome instability and evolution in soft-shell clam transmissible cancer (bioRxiv).</title>
        <authorList>
            <person name="Hart S.F.M."/>
            <person name="Yonemitsu M.A."/>
            <person name="Giersch R.M."/>
            <person name="Beal B.F."/>
            <person name="Arriagada G."/>
            <person name="Davis B.W."/>
            <person name="Ostrander E.A."/>
            <person name="Goff S.P."/>
            <person name="Metzger M.J."/>
        </authorList>
    </citation>
    <scope>NUCLEOTIDE SEQUENCE</scope>
    <source>
        <strain evidence="1">MELC-2E11</strain>
        <tissue evidence="1">Siphon/mantle</tissue>
    </source>
</reference>
<sequence length="241" mass="27807">MYWLILTKILQNVTSTQKHDIENVKDIRNNLCHLPNPKLNEDDFKLYHRQITTFIDEAVKFIADEAFDTKVKSGLKEVATPLQKTVFDIVKTEHRFYQGGTTIMEKVHATVNHAGANQIPDLTNKVLEIKELLFSRFSSKELKRMWAPDESSVTMKMQNLSVNEEEDLSISLVYLLTKEINLLERGDDPLQKFLSRAVQRALTKFKQYGTLTKVLRGSVVFFIQLSFVNCYDDMLSGRLTT</sequence>
<evidence type="ECO:0000313" key="1">
    <source>
        <dbReference type="EMBL" id="WAR14147.1"/>
    </source>
</evidence>
<evidence type="ECO:0000313" key="2">
    <source>
        <dbReference type="Proteomes" id="UP001164746"/>
    </source>
</evidence>
<accession>A0ABY7EXW9</accession>
<keyword evidence="2" id="KW-1185">Reference proteome</keyword>